<protein>
    <recommendedName>
        <fullName evidence="2">DUF4371 domain-containing protein</fullName>
    </recommendedName>
</protein>
<organism evidence="3 4">
    <name type="scientific">Rhamnusium bicolor</name>
    <dbReference type="NCBI Taxonomy" id="1586634"/>
    <lineage>
        <taxon>Eukaryota</taxon>
        <taxon>Metazoa</taxon>
        <taxon>Ecdysozoa</taxon>
        <taxon>Arthropoda</taxon>
        <taxon>Hexapoda</taxon>
        <taxon>Insecta</taxon>
        <taxon>Pterygota</taxon>
        <taxon>Neoptera</taxon>
        <taxon>Endopterygota</taxon>
        <taxon>Coleoptera</taxon>
        <taxon>Polyphaga</taxon>
        <taxon>Cucujiformia</taxon>
        <taxon>Chrysomeloidea</taxon>
        <taxon>Cerambycidae</taxon>
        <taxon>Lepturinae</taxon>
        <taxon>Rhagiini</taxon>
        <taxon>Rhamnusium</taxon>
    </lineage>
</organism>
<comment type="caution">
    <text evidence="3">The sequence shown here is derived from an EMBL/GenBank/DDBJ whole genome shotgun (WGS) entry which is preliminary data.</text>
</comment>
<name>A0AAV8XAJ7_9CUCU</name>
<dbReference type="Proteomes" id="UP001162156">
    <property type="component" value="Unassembled WGS sequence"/>
</dbReference>
<gene>
    <name evidence="3" type="ORF">NQ314_012861</name>
</gene>
<proteinExistence type="predicted"/>
<evidence type="ECO:0000256" key="1">
    <source>
        <dbReference type="SAM" id="MobiDB-lite"/>
    </source>
</evidence>
<feature type="domain" description="DUF4371" evidence="2">
    <location>
        <begin position="215"/>
        <end position="315"/>
    </location>
</feature>
<dbReference type="SUPFAM" id="SSF53098">
    <property type="entry name" value="Ribonuclease H-like"/>
    <property type="match status" value="1"/>
</dbReference>
<dbReference type="InterPro" id="IPR012337">
    <property type="entry name" value="RNaseH-like_sf"/>
</dbReference>
<keyword evidence="4" id="KW-1185">Reference proteome</keyword>
<feature type="compositionally biased region" description="Low complexity" evidence="1">
    <location>
        <begin position="53"/>
        <end position="69"/>
    </location>
</feature>
<dbReference type="Pfam" id="PF14291">
    <property type="entry name" value="DUF4371"/>
    <property type="match status" value="1"/>
</dbReference>
<evidence type="ECO:0000313" key="4">
    <source>
        <dbReference type="Proteomes" id="UP001162156"/>
    </source>
</evidence>
<dbReference type="EMBL" id="JANEYF010003577">
    <property type="protein sequence ID" value="KAJ8935441.1"/>
    <property type="molecule type" value="Genomic_DNA"/>
</dbReference>
<dbReference type="PANTHER" id="PTHR37162">
    <property type="entry name" value="HAT FAMILY DIMERISATION DOMAINCONTAINING PROTEIN-RELATED"/>
    <property type="match status" value="1"/>
</dbReference>
<dbReference type="AlphaFoldDB" id="A0AAV8XAJ7"/>
<sequence length="537" mass="62132">MHANNVMDRFVIRTPAATATHEVIQPSSSVPLEYNENTTRCPKRAIENILVTSSSSDSESNESENAANESEIENEEPLKKKKYYQQKFRSNWKESRPWMIENKWGKPFCKVCQKNIIGKIYHIKRHEETKLHNLNIKKAENTPLLEYYCNNEKQQRHDNLVKTAELNLCLFLHEHNLPFLLMDHLPKLIRHICPDSEVAKSLKCSRTKATSLTKYCLAKEQLEIISRKLKQTKFSLILDETTDISTEKSLALVVRFFDEGVVKDRFFGLLKVESCTAEAIFNKILDYLIGLDIPLDNLLGLAADNAAVMMGQLTGVQARFKDRLPNLFVLGCVCHSFHLCSSAAAKKLPRSLEDFVRNIYNYFSNSSQRLSKLKECQTFMSLKPNKLLHPSQTRWLSLQTLQKIDPSDPRHFIKLEDIYFGAKVELLILNGNVEVMELKNFRLRALEFYVELCQQIKKRFNFENPVLQFISNFNPKNAVSGEVYSIVADSMTHFPNLVTDIEKLNSEWRLIASCDELKVKSEKTLEEFWSYVFDLKK</sequence>
<dbReference type="PANTHER" id="PTHR37162:SF1">
    <property type="entry name" value="BED-TYPE DOMAIN-CONTAINING PROTEIN"/>
    <property type="match status" value="1"/>
</dbReference>
<evidence type="ECO:0000313" key="3">
    <source>
        <dbReference type="EMBL" id="KAJ8935441.1"/>
    </source>
</evidence>
<reference evidence="3" key="1">
    <citation type="journal article" date="2023" name="Insect Mol. Biol.">
        <title>Genome sequencing provides insights into the evolution of gene families encoding plant cell wall-degrading enzymes in longhorned beetles.</title>
        <authorList>
            <person name="Shin N.R."/>
            <person name="Okamura Y."/>
            <person name="Kirsch R."/>
            <person name="Pauchet Y."/>
        </authorList>
    </citation>
    <scope>NUCLEOTIDE SEQUENCE</scope>
    <source>
        <strain evidence="3">RBIC_L_NR</strain>
    </source>
</reference>
<feature type="region of interest" description="Disordered" evidence="1">
    <location>
        <begin position="52"/>
        <end position="74"/>
    </location>
</feature>
<accession>A0AAV8XAJ7</accession>
<evidence type="ECO:0000259" key="2">
    <source>
        <dbReference type="Pfam" id="PF14291"/>
    </source>
</evidence>
<dbReference type="InterPro" id="IPR025398">
    <property type="entry name" value="DUF4371"/>
</dbReference>